<evidence type="ECO:0000313" key="2">
    <source>
        <dbReference type="Proteomes" id="UP000585474"/>
    </source>
</evidence>
<protein>
    <submittedName>
        <fullName evidence="1">Uncharacterized protein</fullName>
    </submittedName>
</protein>
<dbReference type="EMBL" id="BJWL01000434">
    <property type="protein sequence ID" value="GFS44222.1"/>
    <property type="molecule type" value="Genomic_DNA"/>
</dbReference>
<organism evidence="1 2">
    <name type="scientific">Actinidia rufa</name>
    <dbReference type="NCBI Taxonomy" id="165716"/>
    <lineage>
        <taxon>Eukaryota</taxon>
        <taxon>Viridiplantae</taxon>
        <taxon>Streptophyta</taxon>
        <taxon>Embryophyta</taxon>
        <taxon>Tracheophyta</taxon>
        <taxon>Spermatophyta</taxon>
        <taxon>Magnoliopsida</taxon>
        <taxon>eudicotyledons</taxon>
        <taxon>Gunneridae</taxon>
        <taxon>Pentapetalae</taxon>
        <taxon>asterids</taxon>
        <taxon>Ericales</taxon>
        <taxon>Actinidiaceae</taxon>
        <taxon>Actinidia</taxon>
    </lineage>
</organism>
<sequence>MLKEVMTRCHLTFMQVSVNFVRIVLAVDTLMRQVNLPFSVANLLYMYTVVRPNRETGTPFFKECKVAIRAVNNRQASRNVIDLLTYEPVYRYVIPYKADELGRIKLPTLLIEGWAPQCNDFSSNDLSAELNEDAPIA</sequence>
<reference evidence="2" key="1">
    <citation type="submission" date="2019-07" db="EMBL/GenBank/DDBJ databases">
        <title>De Novo Assembly of kiwifruit Actinidia rufa.</title>
        <authorList>
            <person name="Sugita-Konishi S."/>
            <person name="Sato K."/>
            <person name="Mori E."/>
            <person name="Abe Y."/>
            <person name="Kisaki G."/>
            <person name="Hamano K."/>
            <person name="Suezawa K."/>
            <person name="Otani M."/>
            <person name="Fukuda T."/>
            <person name="Manabe T."/>
            <person name="Gomi K."/>
            <person name="Tabuchi M."/>
            <person name="Akimitsu K."/>
            <person name="Kataoka I."/>
        </authorList>
    </citation>
    <scope>NUCLEOTIDE SEQUENCE [LARGE SCALE GENOMIC DNA]</scope>
    <source>
        <strain evidence="2">cv. Fuchu</strain>
    </source>
</reference>
<proteinExistence type="predicted"/>
<evidence type="ECO:0000313" key="1">
    <source>
        <dbReference type="EMBL" id="GFS44222.1"/>
    </source>
</evidence>
<name>A0A7J0DZ21_9ERIC</name>
<dbReference type="Proteomes" id="UP000585474">
    <property type="component" value="Unassembled WGS sequence"/>
</dbReference>
<comment type="caution">
    <text evidence="1">The sequence shown here is derived from an EMBL/GenBank/DDBJ whole genome shotgun (WGS) entry which is preliminary data.</text>
</comment>
<accession>A0A7J0DZ21</accession>
<keyword evidence="2" id="KW-1185">Reference proteome</keyword>
<dbReference type="AlphaFoldDB" id="A0A7J0DZ21"/>
<gene>
    <name evidence="1" type="ORF">Acr_00g0089220</name>
</gene>
<dbReference type="OrthoDB" id="1750920at2759"/>